<dbReference type="GeneID" id="89941970"/>
<dbReference type="EMBL" id="MU853346">
    <property type="protein sequence ID" value="KAK4111377.1"/>
    <property type="molecule type" value="Genomic_DNA"/>
</dbReference>
<dbReference type="GO" id="GO:0050085">
    <property type="term" value="F:mannitol 2-dehydrogenase (NADP+) activity"/>
    <property type="evidence" value="ECO:0007669"/>
    <property type="project" value="UniProtKB-ARBA"/>
</dbReference>
<dbReference type="FunFam" id="3.40.50.720:FF:000090">
    <property type="entry name" value="NADP-dependent mannitol dehydrogenase"/>
    <property type="match status" value="1"/>
</dbReference>
<comment type="similarity">
    <text evidence="1">Belongs to the short-chain dehydrogenases/reductases (SDR) family.</text>
</comment>
<dbReference type="InterPro" id="IPR036291">
    <property type="entry name" value="NAD(P)-bd_dom_sf"/>
</dbReference>
<dbReference type="PRINTS" id="PR00080">
    <property type="entry name" value="SDRFAMILY"/>
</dbReference>
<dbReference type="GO" id="GO:0019594">
    <property type="term" value="P:mannitol metabolic process"/>
    <property type="evidence" value="ECO:0007669"/>
    <property type="project" value="UniProtKB-ARBA"/>
</dbReference>
<dbReference type="PANTHER" id="PTHR42760:SF103">
    <property type="entry name" value="SHORT-CHAIN DEHYDROGENASE_REDUCTASE SDR"/>
    <property type="match status" value="1"/>
</dbReference>
<comment type="caution">
    <text evidence="5">The sequence shown here is derived from an EMBL/GenBank/DDBJ whole genome shotgun (WGS) entry which is preliminary data.</text>
</comment>
<evidence type="ECO:0000256" key="1">
    <source>
        <dbReference type="ARBA" id="ARBA00006484"/>
    </source>
</evidence>
<keyword evidence="2" id="KW-0521">NADP</keyword>
<reference evidence="5" key="1">
    <citation type="journal article" date="2023" name="Mol. Phylogenet. Evol.">
        <title>Genome-scale phylogeny and comparative genomics of the fungal order Sordariales.</title>
        <authorList>
            <person name="Hensen N."/>
            <person name="Bonometti L."/>
            <person name="Westerberg I."/>
            <person name="Brannstrom I.O."/>
            <person name="Guillou S."/>
            <person name="Cros-Aarteil S."/>
            <person name="Calhoun S."/>
            <person name="Haridas S."/>
            <person name="Kuo A."/>
            <person name="Mondo S."/>
            <person name="Pangilinan J."/>
            <person name="Riley R."/>
            <person name="LaButti K."/>
            <person name="Andreopoulos B."/>
            <person name="Lipzen A."/>
            <person name="Chen C."/>
            <person name="Yan M."/>
            <person name="Daum C."/>
            <person name="Ng V."/>
            <person name="Clum A."/>
            <person name="Steindorff A."/>
            <person name="Ohm R.A."/>
            <person name="Martin F."/>
            <person name="Silar P."/>
            <person name="Natvig D.O."/>
            <person name="Lalanne C."/>
            <person name="Gautier V."/>
            <person name="Ament-Velasquez S.L."/>
            <person name="Kruys A."/>
            <person name="Hutchinson M.I."/>
            <person name="Powell A.J."/>
            <person name="Barry K."/>
            <person name="Miller A.N."/>
            <person name="Grigoriev I.V."/>
            <person name="Debuchy R."/>
            <person name="Gladieux P."/>
            <person name="Hiltunen Thoren M."/>
            <person name="Johannesson H."/>
        </authorList>
    </citation>
    <scope>NUCLEOTIDE SEQUENCE</scope>
    <source>
        <strain evidence="5">CBS 508.74</strain>
    </source>
</reference>
<reference evidence="5" key="2">
    <citation type="submission" date="2023-05" db="EMBL/GenBank/DDBJ databases">
        <authorList>
            <consortium name="Lawrence Berkeley National Laboratory"/>
            <person name="Steindorff A."/>
            <person name="Hensen N."/>
            <person name="Bonometti L."/>
            <person name="Westerberg I."/>
            <person name="Brannstrom I.O."/>
            <person name="Guillou S."/>
            <person name="Cros-Aarteil S."/>
            <person name="Calhoun S."/>
            <person name="Haridas S."/>
            <person name="Kuo A."/>
            <person name="Mondo S."/>
            <person name="Pangilinan J."/>
            <person name="Riley R."/>
            <person name="Labutti K."/>
            <person name="Andreopoulos B."/>
            <person name="Lipzen A."/>
            <person name="Chen C."/>
            <person name="Yanf M."/>
            <person name="Daum C."/>
            <person name="Ng V."/>
            <person name="Clum A."/>
            <person name="Ohm R."/>
            <person name="Martin F."/>
            <person name="Silar P."/>
            <person name="Natvig D."/>
            <person name="Lalanne C."/>
            <person name="Gautier V."/>
            <person name="Ament-Velasquez S.L."/>
            <person name="Kruys A."/>
            <person name="Hutchinson M.I."/>
            <person name="Powell A.J."/>
            <person name="Barry K."/>
            <person name="Miller A.N."/>
            <person name="Grigoriev I.V."/>
            <person name="Debuchy R."/>
            <person name="Gladieux P."/>
            <person name="Thoren M.H."/>
            <person name="Johannesson H."/>
        </authorList>
    </citation>
    <scope>NUCLEOTIDE SEQUENCE</scope>
    <source>
        <strain evidence="5">CBS 508.74</strain>
    </source>
</reference>
<dbReference type="InterPro" id="IPR002347">
    <property type="entry name" value="SDR_fam"/>
</dbReference>
<evidence type="ECO:0000256" key="3">
    <source>
        <dbReference type="ARBA" id="ARBA00023002"/>
    </source>
</evidence>
<organism evidence="5 6">
    <name type="scientific">Canariomyces notabilis</name>
    <dbReference type="NCBI Taxonomy" id="2074819"/>
    <lineage>
        <taxon>Eukaryota</taxon>
        <taxon>Fungi</taxon>
        <taxon>Dikarya</taxon>
        <taxon>Ascomycota</taxon>
        <taxon>Pezizomycotina</taxon>
        <taxon>Sordariomycetes</taxon>
        <taxon>Sordariomycetidae</taxon>
        <taxon>Sordariales</taxon>
        <taxon>Chaetomiaceae</taxon>
        <taxon>Canariomyces</taxon>
    </lineage>
</organism>
<proteinExistence type="inferred from homology"/>
<dbReference type="SUPFAM" id="SSF51735">
    <property type="entry name" value="NAD(P)-binding Rossmann-fold domains"/>
    <property type="match status" value="1"/>
</dbReference>
<dbReference type="PROSITE" id="PS00061">
    <property type="entry name" value="ADH_SHORT"/>
    <property type="match status" value="1"/>
</dbReference>
<keyword evidence="3" id="KW-0560">Oxidoreductase</keyword>
<dbReference type="PANTHER" id="PTHR42760">
    <property type="entry name" value="SHORT-CHAIN DEHYDROGENASES/REDUCTASES FAMILY MEMBER"/>
    <property type="match status" value="1"/>
</dbReference>
<gene>
    <name evidence="5" type="ORF">N656DRAFT_799223</name>
</gene>
<dbReference type="Gene3D" id="3.40.50.720">
    <property type="entry name" value="NAD(P)-binding Rossmann-like Domain"/>
    <property type="match status" value="1"/>
</dbReference>
<dbReference type="PRINTS" id="PR00081">
    <property type="entry name" value="GDHRDH"/>
</dbReference>
<accession>A0AAN6TBL8</accession>
<protein>
    <submittedName>
        <fullName evidence="5">NAD(P)-binding protein</fullName>
    </submittedName>
</protein>
<evidence type="ECO:0000256" key="2">
    <source>
        <dbReference type="ARBA" id="ARBA00022857"/>
    </source>
</evidence>
<evidence type="ECO:0000256" key="4">
    <source>
        <dbReference type="SAM" id="MobiDB-lite"/>
    </source>
</evidence>
<name>A0AAN6TBL8_9PEZI</name>
<feature type="region of interest" description="Disordered" evidence="4">
    <location>
        <begin position="62"/>
        <end position="93"/>
    </location>
</feature>
<evidence type="ECO:0000313" key="6">
    <source>
        <dbReference type="Proteomes" id="UP001302812"/>
    </source>
</evidence>
<dbReference type="RefSeq" id="XP_064668947.1">
    <property type="nucleotide sequence ID" value="XM_064817845.1"/>
</dbReference>
<dbReference type="AlphaFoldDB" id="A0AAN6TBL8"/>
<dbReference type="Pfam" id="PF13561">
    <property type="entry name" value="adh_short_C2"/>
    <property type="match status" value="1"/>
</dbReference>
<sequence length="365" mass="38589">MAAVARTSRLASRLASISRPTIAPRASIPAFQRAGFSVSASRTKSEVIKETEVPVSVYNPDAKGAASSTPGHFSIPVKGSRPSAPPVAEENDTVTPLDEKVYKQMPRTLQKMSVMGKVIIITGGARGLGNHMARACAEAGAKAIAIFDANQDLGDEAAAELHQKTGLPVSFFKVDVRDGNAIDAAVQNVVDLYGPPDVLVNSAGIADSNIKAETYDPAMFRRLIDINLTGSFLMSQSVGRAMMAAGKPGSIILVASMSGSIVNYPQEQSCYNASKAGVIQLGKSLAAEWAKYNIRVNCISPGYMDTALNKVPALDAQKKIWKSLTPQNRLGDVDELNGLCVFLASDASSFMTGSNVIIDGGYTLY</sequence>
<dbReference type="InterPro" id="IPR020904">
    <property type="entry name" value="Sc_DH/Rdtase_CS"/>
</dbReference>
<evidence type="ECO:0000313" key="5">
    <source>
        <dbReference type="EMBL" id="KAK4111377.1"/>
    </source>
</evidence>
<dbReference type="Proteomes" id="UP001302812">
    <property type="component" value="Unassembled WGS sequence"/>
</dbReference>
<keyword evidence="6" id="KW-1185">Reference proteome</keyword>